<dbReference type="InterPro" id="IPR051020">
    <property type="entry name" value="ALDH-related_metabolic_enz"/>
</dbReference>
<dbReference type="FunFam" id="3.40.605.10:FF:000007">
    <property type="entry name" value="NAD/NADP-dependent betaine aldehyde dehydrogenase"/>
    <property type="match status" value="1"/>
</dbReference>
<dbReference type="FunFam" id="3.40.309.10:FF:000009">
    <property type="entry name" value="Aldehyde dehydrogenase A"/>
    <property type="match status" value="1"/>
</dbReference>
<evidence type="ECO:0000256" key="5">
    <source>
        <dbReference type="ARBA" id="ARBA00066984"/>
    </source>
</evidence>
<dbReference type="CDD" id="cd07149">
    <property type="entry name" value="ALDH_y4uC"/>
    <property type="match status" value="1"/>
</dbReference>
<evidence type="ECO:0000313" key="8">
    <source>
        <dbReference type="EMBL" id="CEO89205.1"/>
    </source>
</evidence>
<dbReference type="SUPFAM" id="SSF53720">
    <property type="entry name" value="ALDH-like"/>
    <property type="match status" value="1"/>
</dbReference>
<comment type="function">
    <text evidence="4">Part of the sulfo-TAL (or sulfo-SFT) pathway, a D-sulfoquinovose degradation pathway that produces sulfolactate (SL). Catalyzes the oxidation of 3-sulfolactaldehyde (SLA) to sulfolactate (SL).</text>
</comment>
<dbReference type="Pfam" id="PF00171">
    <property type="entry name" value="Aldedh"/>
    <property type="match status" value="1"/>
</dbReference>
<dbReference type="Gene3D" id="3.40.309.10">
    <property type="entry name" value="Aldehyde Dehydrogenase, Chain A, domain 2"/>
    <property type="match status" value="1"/>
</dbReference>
<accession>A0A0B7MGJ4</accession>
<evidence type="ECO:0000256" key="1">
    <source>
        <dbReference type="ARBA" id="ARBA00009986"/>
    </source>
</evidence>
<dbReference type="PANTHER" id="PTHR42991:SF1">
    <property type="entry name" value="ALDEHYDE DEHYDROGENASE"/>
    <property type="match status" value="1"/>
</dbReference>
<evidence type="ECO:0000313" key="9">
    <source>
        <dbReference type="Proteomes" id="UP000046155"/>
    </source>
</evidence>
<keyword evidence="2 8" id="KW-0560">Oxidoreductase</keyword>
<dbReference type="RefSeq" id="WP_044665208.1">
    <property type="nucleotide sequence ID" value="NZ_CDRZ01000238.1"/>
</dbReference>
<dbReference type="InterPro" id="IPR016163">
    <property type="entry name" value="Ald_DH_C"/>
</dbReference>
<organism evidence="8 9">
    <name type="scientific">Syntrophaceticus schinkii</name>
    <dbReference type="NCBI Taxonomy" id="499207"/>
    <lineage>
        <taxon>Bacteria</taxon>
        <taxon>Bacillati</taxon>
        <taxon>Bacillota</taxon>
        <taxon>Clostridia</taxon>
        <taxon>Thermoanaerobacterales</taxon>
        <taxon>Thermoanaerobacterales Family III. Incertae Sedis</taxon>
        <taxon>Syntrophaceticus</taxon>
    </lineage>
</organism>
<comment type="similarity">
    <text evidence="1">Belongs to the aldehyde dehydrogenase family.</text>
</comment>
<reference evidence="9" key="1">
    <citation type="submission" date="2015-01" db="EMBL/GenBank/DDBJ databases">
        <authorList>
            <person name="Manzoor Shahid"/>
            <person name="Zubair Saima"/>
        </authorList>
    </citation>
    <scope>NUCLEOTIDE SEQUENCE [LARGE SCALE GENOMIC DNA]</scope>
    <source>
        <strain evidence="9">Sp3</strain>
    </source>
</reference>
<gene>
    <name evidence="8" type="ORF">SSCH_410009</name>
</gene>
<dbReference type="EC" id="1.2.1.97" evidence="5"/>
<dbReference type="InterPro" id="IPR016161">
    <property type="entry name" value="Ald_DH/histidinol_DH"/>
</dbReference>
<evidence type="ECO:0000256" key="4">
    <source>
        <dbReference type="ARBA" id="ARBA00054572"/>
    </source>
</evidence>
<comment type="catalytic activity">
    <reaction evidence="3">
        <text>(2S)-3-sulfolactaldehyde + NAD(+) + H2O = (2S)-3-sulfolactate + NADH + 2 H(+)</text>
        <dbReference type="Rhea" id="RHEA:47932"/>
        <dbReference type="ChEBI" id="CHEBI:15377"/>
        <dbReference type="ChEBI" id="CHEBI:15378"/>
        <dbReference type="ChEBI" id="CHEBI:57540"/>
        <dbReference type="ChEBI" id="CHEBI:57945"/>
        <dbReference type="ChEBI" id="CHEBI:61289"/>
        <dbReference type="ChEBI" id="CHEBI:90109"/>
        <dbReference type="EC" id="1.2.1.97"/>
    </reaction>
    <physiologicalReaction direction="left-to-right" evidence="3">
        <dbReference type="Rhea" id="RHEA:47933"/>
    </physiologicalReaction>
</comment>
<dbReference type="InterPro" id="IPR016162">
    <property type="entry name" value="Ald_DH_N"/>
</dbReference>
<evidence type="ECO:0000256" key="2">
    <source>
        <dbReference type="ARBA" id="ARBA00023002"/>
    </source>
</evidence>
<proteinExistence type="inferred from homology"/>
<protein>
    <recommendedName>
        <fullName evidence="6">3-sulfolactaldehyde dehydrogenase</fullName>
        <ecNumber evidence="5">1.2.1.97</ecNumber>
    </recommendedName>
</protein>
<dbReference type="Proteomes" id="UP000046155">
    <property type="component" value="Unassembled WGS sequence"/>
</dbReference>
<keyword evidence="9" id="KW-1185">Reference proteome</keyword>
<dbReference type="AlphaFoldDB" id="A0A0B7MGJ4"/>
<dbReference type="EMBL" id="CDRZ01000238">
    <property type="protein sequence ID" value="CEO89205.1"/>
    <property type="molecule type" value="Genomic_DNA"/>
</dbReference>
<sequence length="476" mass="52296">MKHYKLFIDGNWIDTPNKAFVQDKYTGEPFASIAQAEDADVERAVQSAKNAFQKIKLSPYHRYEILFKVSKLLLENKEHIAEILSREVGKPLKESRGEVQRAAFTFEIAAEEAKRITGEMVPVEATPGSENRLAFTLRSPLGVVCAITPFNFPLNLAAHKIAPALAAGNAVVLKPTQQCPVNSALLVQLLLDAGLPPGYINLVFGSGAKVGEQLLHSKDINFYSFTGSAQVGERIRDVIGLRNCTLELGSNSAVIVHHDADIMDTSRLCVAGSLANAGQVCISVQRVYVHQDIYNEFLSEMKKQVEKLVVGNPLDDKTDMGPMISEKEVERIDQWVKEAVRQGAEVVTGGRKMNERTYLPTILTNVTREMKVVSNEVFAPVVVVIPYENIDWAISEINASQYGLQAGVFTSNINLAMKAAKEIHTGGVVIGDTSSYRTDSMPYGGVKRSGIGKEGAKYAIKELTEEKIVIFNLKNQ</sequence>
<dbReference type="PANTHER" id="PTHR42991">
    <property type="entry name" value="ALDEHYDE DEHYDROGENASE"/>
    <property type="match status" value="1"/>
</dbReference>
<name>A0A0B7MGJ4_9FIRM</name>
<evidence type="ECO:0000256" key="6">
    <source>
        <dbReference type="ARBA" id="ARBA00067277"/>
    </source>
</evidence>
<dbReference type="Gene3D" id="3.40.605.10">
    <property type="entry name" value="Aldehyde Dehydrogenase, Chain A, domain 1"/>
    <property type="match status" value="1"/>
</dbReference>
<evidence type="ECO:0000256" key="3">
    <source>
        <dbReference type="ARBA" id="ARBA00050326"/>
    </source>
</evidence>
<dbReference type="OrthoDB" id="9762913at2"/>
<dbReference type="GO" id="GO:0008911">
    <property type="term" value="F:lactaldehyde dehydrogenase (NAD+) activity"/>
    <property type="evidence" value="ECO:0007669"/>
    <property type="project" value="TreeGrafter"/>
</dbReference>
<feature type="domain" description="Aldehyde dehydrogenase" evidence="7">
    <location>
        <begin position="18"/>
        <end position="469"/>
    </location>
</feature>
<dbReference type="InterPro" id="IPR015590">
    <property type="entry name" value="Aldehyde_DH_dom"/>
</dbReference>
<evidence type="ECO:0000259" key="7">
    <source>
        <dbReference type="Pfam" id="PF00171"/>
    </source>
</evidence>